<protein>
    <recommendedName>
        <fullName evidence="3">AlpA family phage regulatory protein</fullName>
    </recommendedName>
</protein>
<gene>
    <name evidence="1" type="ORF">GCM10022277_00740</name>
</gene>
<comment type="caution">
    <text evidence="1">The sequence shown here is derived from an EMBL/GenBank/DDBJ whole genome shotgun (WGS) entry which is preliminary data.</text>
</comment>
<name>A0ABP7LWD2_9GAMM</name>
<evidence type="ECO:0000313" key="1">
    <source>
        <dbReference type="EMBL" id="GAA3909889.1"/>
    </source>
</evidence>
<dbReference type="EMBL" id="BAABBN010000002">
    <property type="protein sequence ID" value="GAA3909889.1"/>
    <property type="molecule type" value="Genomic_DNA"/>
</dbReference>
<dbReference type="Proteomes" id="UP001501565">
    <property type="component" value="Unassembled WGS sequence"/>
</dbReference>
<proteinExistence type="predicted"/>
<organism evidence="1 2">
    <name type="scientific">Litoribacillus peritrichatus</name>
    <dbReference type="NCBI Taxonomy" id="718191"/>
    <lineage>
        <taxon>Bacteria</taxon>
        <taxon>Pseudomonadati</taxon>
        <taxon>Pseudomonadota</taxon>
        <taxon>Gammaproteobacteria</taxon>
        <taxon>Oceanospirillales</taxon>
        <taxon>Oceanospirillaceae</taxon>
        <taxon>Litoribacillus</taxon>
    </lineage>
</organism>
<sequence>MKMTQLITPKQLQEKLNRSPVTIWRWWAKEKILPSPVMVQGQAIGWRPEVIEQWLTKNEGAS</sequence>
<accession>A0ABP7LWD2</accession>
<keyword evidence="2" id="KW-1185">Reference proteome</keyword>
<reference evidence="2" key="1">
    <citation type="journal article" date="2019" name="Int. J. Syst. Evol. Microbiol.">
        <title>The Global Catalogue of Microorganisms (GCM) 10K type strain sequencing project: providing services to taxonomists for standard genome sequencing and annotation.</title>
        <authorList>
            <consortium name="The Broad Institute Genomics Platform"/>
            <consortium name="The Broad Institute Genome Sequencing Center for Infectious Disease"/>
            <person name="Wu L."/>
            <person name="Ma J."/>
        </authorList>
    </citation>
    <scope>NUCLEOTIDE SEQUENCE [LARGE SCALE GENOMIC DNA]</scope>
    <source>
        <strain evidence="2">JCM 17551</strain>
    </source>
</reference>
<evidence type="ECO:0008006" key="3">
    <source>
        <dbReference type="Google" id="ProtNLM"/>
    </source>
</evidence>
<evidence type="ECO:0000313" key="2">
    <source>
        <dbReference type="Proteomes" id="UP001501565"/>
    </source>
</evidence>